<dbReference type="Proteomes" id="UP000078486">
    <property type="component" value="Unassembled WGS sequence"/>
</dbReference>
<dbReference type="AlphaFoldDB" id="A0A178IPX2"/>
<proteinExistence type="predicted"/>
<evidence type="ECO:0000313" key="1">
    <source>
        <dbReference type="EMBL" id="OAM91751.1"/>
    </source>
</evidence>
<name>A0A178IPX2_9BACT</name>
<gene>
    <name evidence="1" type="ORF">AW736_01545</name>
</gene>
<reference evidence="1 2" key="1">
    <citation type="submission" date="2016-01" db="EMBL/GenBank/DDBJ databases">
        <title>High potential of lignocellulose degradation of a new Verrucomicrobia species.</title>
        <authorList>
            <person name="Wang Y."/>
            <person name="Shi Y."/>
            <person name="Qiu Z."/>
            <person name="Liu S."/>
            <person name="Yang H."/>
        </authorList>
    </citation>
    <scope>NUCLEOTIDE SEQUENCE [LARGE SCALE GENOMIC DNA]</scope>
    <source>
        <strain evidence="1 2">TSB47</strain>
    </source>
</reference>
<accession>A0A178IPX2</accession>
<sequence length="114" mass="12873">MASHKKLIQPESPLARRDCAHWFMMRNDSEHSLKEGDVVEGWRVINNTRAWLTMAPVGAVMLEQTVQVVVKDLDQVLKATSVPDLPQVEILDRHSRMVSRKTSGVVKAQCWVPG</sequence>
<dbReference type="RefSeq" id="WP_068768520.1">
    <property type="nucleotide sequence ID" value="NZ_CP109796.1"/>
</dbReference>
<keyword evidence="2" id="KW-1185">Reference proteome</keyword>
<comment type="caution">
    <text evidence="1">The sequence shown here is derived from an EMBL/GenBank/DDBJ whole genome shotgun (WGS) entry which is preliminary data.</text>
</comment>
<organism evidence="1 2">
    <name type="scientific">Termitidicoccus mucosus</name>
    <dbReference type="NCBI Taxonomy" id="1184151"/>
    <lineage>
        <taxon>Bacteria</taxon>
        <taxon>Pseudomonadati</taxon>
        <taxon>Verrucomicrobiota</taxon>
        <taxon>Opitutia</taxon>
        <taxon>Opitutales</taxon>
        <taxon>Opitutaceae</taxon>
        <taxon>Termitidicoccus</taxon>
    </lineage>
</organism>
<protein>
    <submittedName>
        <fullName evidence="1">Uncharacterized protein</fullName>
    </submittedName>
</protein>
<dbReference type="EMBL" id="LRRQ01000015">
    <property type="protein sequence ID" value="OAM91751.1"/>
    <property type="molecule type" value="Genomic_DNA"/>
</dbReference>
<evidence type="ECO:0000313" key="2">
    <source>
        <dbReference type="Proteomes" id="UP000078486"/>
    </source>
</evidence>